<sequence length="258" mass="29357">MQNILKIFILALIGSVLFSCGTKKNVTTRKAEENKVNVIKKNKASEPDFKTLQGRLRGSYDDGEESQSISVSIRMEKDKAIWLSAKLAGIIPLAKVLVEPNRVQFYEKINGKYFDGDFSLLSSWLNTELDFQKVQDLLIGQPIYEPTVKEYQLSSTQNGYQLASIEKSPIAKSFLIDLLTYRTKAQQLIRASENQGVTITYDDFFGKEEYFMPKGITIIANEKESTTKINIDYRSLEFNQPVSFPFEIPSGYEEITIE</sequence>
<protein>
    <submittedName>
        <fullName evidence="1">Uncharacterized protein</fullName>
    </submittedName>
</protein>
<keyword evidence="2" id="KW-1185">Reference proteome</keyword>
<reference evidence="1" key="1">
    <citation type="submission" date="2019-09" db="EMBL/GenBank/DDBJ databases">
        <authorList>
            <person name="Rodrigo-Torres L."/>
            <person name="Arahal R. D."/>
            <person name="Lucena T."/>
        </authorList>
    </citation>
    <scope>NUCLEOTIDE SEQUENCE</scope>
    <source>
        <strain evidence="1">ISS653</strain>
    </source>
</reference>
<evidence type="ECO:0000313" key="1">
    <source>
        <dbReference type="EMBL" id="VVV01924.1"/>
    </source>
</evidence>
<organism evidence="1 2">
    <name type="scientific">Mesonia oceanica</name>
    <dbReference type="NCBI Taxonomy" id="2687242"/>
    <lineage>
        <taxon>Bacteria</taxon>
        <taxon>Pseudomonadati</taxon>
        <taxon>Bacteroidota</taxon>
        <taxon>Flavobacteriia</taxon>
        <taxon>Flavobacteriales</taxon>
        <taxon>Flavobacteriaceae</taxon>
        <taxon>Mesonia</taxon>
    </lineage>
</organism>
<proteinExistence type="predicted"/>
<comment type="caution">
    <text evidence="1">The sequence shown here is derived from an EMBL/GenBank/DDBJ whole genome shotgun (WGS) entry which is preliminary data.</text>
</comment>
<evidence type="ECO:0000313" key="2">
    <source>
        <dbReference type="Proteomes" id="UP000356253"/>
    </source>
</evidence>
<name>A0AC61YBR3_9FLAO</name>
<gene>
    <name evidence="1" type="ORF">FVB9532_03219</name>
</gene>
<accession>A0AC61YBR3</accession>
<dbReference type="Proteomes" id="UP000356253">
    <property type="component" value="Unassembled WGS sequence"/>
</dbReference>
<dbReference type="EMBL" id="CABVMM010000013">
    <property type="protein sequence ID" value="VVV01924.1"/>
    <property type="molecule type" value="Genomic_DNA"/>
</dbReference>